<reference evidence="11 12" key="1">
    <citation type="submission" date="2023-04" db="EMBL/GenBank/DDBJ databases">
        <title>Genome of Basidiobolus ranarum AG-B5.</title>
        <authorList>
            <person name="Stajich J.E."/>
            <person name="Carter-House D."/>
            <person name="Gryganskyi A."/>
        </authorList>
    </citation>
    <scope>NUCLEOTIDE SEQUENCE [LARGE SCALE GENOMIC DNA]</scope>
    <source>
        <strain evidence="11 12">AG-B5</strain>
    </source>
</reference>
<dbReference type="Pfam" id="PF00730">
    <property type="entry name" value="HhH-GPD"/>
    <property type="match status" value="1"/>
</dbReference>
<accession>A0ABR2WNI4</accession>
<evidence type="ECO:0000256" key="1">
    <source>
        <dbReference type="ARBA" id="ARBA00008343"/>
    </source>
</evidence>
<evidence type="ECO:0000256" key="8">
    <source>
        <dbReference type="HAMAP-Rule" id="MF_03183"/>
    </source>
</evidence>
<proteinExistence type="inferred from homology"/>
<comment type="caution">
    <text evidence="11">The sequence shown here is derived from an EMBL/GenBank/DDBJ whole genome shotgun (WGS) entry which is preliminary data.</text>
</comment>
<keyword evidence="4 8" id="KW-0234">DNA repair</keyword>
<keyword evidence="12" id="KW-1185">Reference proteome</keyword>
<dbReference type="InterPro" id="IPR023170">
    <property type="entry name" value="HhH_base_excis_C"/>
</dbReference>
<gene>
    <name evidence="11" type="primary">NTH1_3</name>
    <name evidence="8" type="synonym">NTH1</name>
    <name evidence="11" type="ORF">K7432_010550</name>
</gene>
<evidence type="ECO:0000313" key="12">
    <source>
        <dbReference type="Proteomes" id="UP001479436"/>
    </source>
</evidence>
<dbReference type="InterPro" id="IPR004036">
    <property type="entry name" value="Endonuclease-III-like_CS2"/>
</dbReference>
<comment type="function">
    <text evidence="8">Bifunctional DNA N-glycosylase with associated apurinic/apyrimidinic (AP) lyase function that catalyzes the first step in base excision repair (BER), the primary repair pathway for the repair of oxidative DNA damage. The DNA N-glycosylase activity releases the damaged DNA base from DNA by cleaving the N-glycosidic bond, leaving an AP site. The AP lyase activity cleaves the phosphodiester bond 3' to the AP site by a beta-elimination. Primarily recognizes and repairs oxidative base damage of pyrimidines.</text>
</comment>
<dbReference type="InterPro" id="IPR003265">
    <property type="entry name" value="HhH-GPD_domain"/>
</dbReference>
<keyword evidence="3 8" id="KW-0378">Hydrolase</keyword>
<comment type="similarity">
    <text evidence="1 8">Belongs to the Nth/MutY family.</text>
</comment>
<dbReference type="CDD" id="cd00056">
    <property type="entry name" value="ENDO3c"/>
    <property type="match status" value="1"/>
</dbReference>
<name>A0ABR2WNI4_9FUNG</name>
<dbReference type="GO" id="GO:0140078">
    <property type="term" value="F:class I DNA-(apurinic or apyrimidinic site) endonuclease activity"/>
    <property type="evidence" value="ECO:0007669"/>
    <property type="project" value="UniProtKB-EC"/>
</dbReference>
<comment type="caution">
    <text evidence="8">Lacks conserved residue(s) required for the propagation of feature annotation.</text>
</comment>
<keyword evidence="8" id="KW-0539">Nucleus</keyword>
<keyword evidence="2 8" id="KW-0227">DNA damage</keyword>
<dbReference type="InterPro" id="IPR030841">
    <property type="entry name" value="NTH1"/>
</dbReference>
<dbReference type="EC" id="4.2.99.18" evidence="8"/>
<dbReference type="SUPFAM" id="SSF48150">
    <property type="entry name" value="DNA-glycosylase"/>
    <property type="match status" value="1"/>
</dbReference>
<keyword evidence="5 8" id="KW-0456">Lyase</keyword>
<dbReference type="EMBL" id="JASJQH010000734">
    <property type="protein sequence ID" value="KAK9763093.1"/>
    <property type="molecule type" value="Genomic_DNA"/>
</dbReference>
<evidence type="ECO:0000256" key="7">
    <source>
        <dbReference type="ARBA" id="ARBA00044632"/>
    </source>
</evidence>
<keyword evidence="8" id="KW-0496">Mitochondrion</keyword>
<dbReference type="PANTHER" id="PTHR43286:SF1">
    <property type="entry name" value="ENDONUCLEASE III-LIKE PROTEIN 1"/>
    <property type="match status" value="1"/>
</dbReference>
<feature type="domain" description="HhH-GPD" evidence="10">
    <location>
        <begin position="84"/>
        <end position="233"/>
    </location>
</feature>
<evidence type="ECO:0000256" key="6">
    <source>
        <dbReference type="ARBA" id="ARBA00023295"/>
    </source>
</evidence>
<evidence type="ECO:0000256" key="9">
    <source>
        <dbReference type="SAM" id="MobiDB-lite"/>
    </source>
</evidence>
<feature type="compositionally biased region" description="Basic and acidic residues" evidence="9">
    <location>
        <begin position="1"/>
        <end position="10"/>
    </location>
</feature>
<dbReference type="HAMAP" id="MF_03183">
    <property type="entry name" value="Endonuclease_III_Nth"/>
    <property type="match status" value="1"/>
</dbReference>
<dbReference type="EC" id="3.2.2.-" evidence="8"/>
<evidence type="ECO:0000256" key="2">
    <source>
        <dbReference type="ARBA" id="ARBA00022763"/>
    </source>
</evidence>
<evidence type="ECO:0000256" key="5">
    <source>
        <dbReference type="ARBA" id="ARBA00023239"/>
    </source>
</evidence>
<evidence type="ECO:0000259" key="10">
    <source>
        <dbReference type="SMART" id="SM00478"/>
    </source>
</evidence>
<feature type="region of interest" description="Disordered" evidence="9">
    <location>
        <begin position="1"/>
        <end position="21"/>
    </location>
</feature>
<dbReference type="Gene3D" id="1.10.1670.10">
    <property type="entry name" value="Helix-hairpin-Helix base-excision DNA repair enzymes (C-terminal)"/>
    <property type="match status" value="1"/>
</dbReference>
<dbReference type="InterPro" id="IPR000445">
    <property type="entry name" value="HhH_motif"/>
</dbReference>
<dbReference type="InterPro" id="IPR011257">
    <property type="entry name" value="DNA_glycosylase"/>
</dbReference>
<keyword evidence="6 8" id="KW-0326">Glycosidase</keyword>
<comment type="catalytic activity">
    <reaction evidence="7 8">
        <text>2'-deoxyribonucleotide-(2'-deoxyribose 5'-phosphate)-2'-deoxyribonucleotide-DNA = a 3'-end 2'-deoxyribonucleotide-(2,3-dehydro-2,3-deoxyribose 5'-phosphate)-DNA + a 5'-end 5'-phospho-2'-deoxyribonucleoside-DNA + H(+)</text>
        <dbReference type="Rhea" id="RHEA:66592"/>
        <dbReference type="Rhea" id="RHEA-COMP:13180"/>
        <dbReference type="Rhea" id="RHEA-COMP:16897"/>
        <dbReference type="Rhea" id="RHEA-COMP:17067"/>
        <dbReference type="ChEBI" id="CHEBI:15378"/>
        <dbReference type="ChEBI" id="CHEBI:136412"/>
        <dbReference type="ChEBI" id="CHEBI:157695"/>
        <dbReference type="ChEBI" id="CHEBI:167181"/>
        <dbReference type="EC" id="4.2.99.18"/>
    </reaction>
</comment>
<dbReference type="Gene3D" id="1.10.340.30">
    <property type="entry name" value="Hypothetical protein, domain 2"/>
    <property type="match status" value="1"/>
</dbReference>
<dbReference type="Proteomes" id="UP001479436">
    <property type="component" value="Unassembled WGS sequence"/>
</dbReference>
<dbReference type="SMART" id="SM00478">
    <property type="entry name" value="ENDO3c"/>
    <property type="match status" value="1"/>
</dbReference>
<organism evidence="11 12">
    <name type="scientific">Basidiobolus ranarum</name>
    <dbReference type="NCBI Taxonomy" id="34480"/>
    <lineage>
        <taxon>Eukaryota</taxon>
        <taxon>Fungi</taxon>
        <taxon>Fungi incertae sedis</taxon>
        <taxon>Zoopagomycota</taxon>
        <taxon>Entomophthoromycotina</taxon>
        <taxon>Basidiobolomycetes</taxon>
        <taxon>Basidiobolales</taxon>
        <taxon>Basidiobolaceae</taxon>
        <taxon>Basidiobolus</taxon>
    </lineage>
</organism>
<dbReference type="Pfam" id="PF00633">
    <property type="entry name" value="HHH"/>
    <property type="match status" value="1"/>
</dbReference>
<sequence>MGIEVTESRNKNKRTAPASNLKAESDIPTIKEITPKNWKIVYEELREWRRNHIAPVDIMCCDKLADQHAEPEIFRFQTLVALMLSSRTRDEVTAEAMKNLHTLGTISAQRLVSMKSEVLDRCIAKVGFHRTKTRFIKATAQICLQDYGGDIPKNIGELMKLPGVGPKMAYLTLQCAWKRNSGIGVDIHVHRIANRLGWANTTSTTRTQQDLEDWLPKHLWAEVNPMLVGFGQILCGTKSPNCGLCPVANLCPSFQIPPPSRKFSSREIFIKPNAK</sequence>
<evidence type="ECO:0000313" key="11">
    <source>
        <dbReference type="EMBL" id="KAK9763093.1"/>
    </source>
</evidence>
<protein>
    <recommendedName>
        <fullName evidence="8">Endonuclease III homolog</fullName>
        <ecNumber evidence="8">3.2.2.-</ecNumber>
        <ecNumber evidence="8">4.2.99.18</ecNumber>
    </recommendedName>
    <alternativeName>
        <fullName evidence="8">Bifunctional DNA N-glycosylase/DNA-(apurinic or apyrimidinic site) lyase</fullName>
        <shortName evidence="8">DNA glycosylase/AP lyase</shortName>
    </alternativeName>
</protein>
<comment type="subcellular location">
    <subcellularLocation>
        <location evidence="8">Nucleus</location>
    </subcellularLocation>
    <subcellularLocation>
        <location evidence="8">Mitochondrion</location>
    </subcellularLocation>
</comment>
<dbReference type="PANTHER" id="PTHR43286">
    <property type="entry name" value="ENDONUCLEASE III-LIKE PROTEIN 1"/>
    <property type="match status" value="1"/>
</dbReference>
<evidence type="ECO:0000256" key="3">
    <source>
        <dbReference type="ARBA" id="ARBA00022801"/>
    </source>
</evidence>
<dbReference type="PROSITE" id="PS01155">
    <property type="entry name" value="ENDONUCLEASE_III_2"/>
    <property type="match status" value="1"/>
</dbReference>
<evidence type="ECO:0000256" key="4">
    <source>
        <dbReference type="ARBA" id="ARBA00023204"/>
    </source>
</evidence>